<evidence type="ECO:0000313" key="1">
    <source>
        <dbReference type="EMBL" id="CAD6195003.1"/>
    </source>
</evidence>
<name>A0A8S1HEV6_9PELO</name>
<accession>A0A8S1HEV6</accession>
<keyword evidence="2" id="KW-1185">Reference proteome</keyword>
<comment type="caution">
    <text evidence="1">The sequence shown here is derived from an EMBL/GenBank/DDBJ whole genome shotgun (WGS) entry which is preliminary data.</text>
</comment>
<dbReference type="AlphaFoldDB" id="A0A8S1HEV6"/>
<dbReference type="EMBL" id="CAJGYM010000050">
    <property type="protein sequence ID" value="CAD6195003.1"/>
    <property type="molecule type" value="Genomic_DNA"/>
</dbReference>
<dbReference type="Gene3D" id="3.40.50.1240">
    <property type="entry name" value="Phosphoglycerate mutase-like"/>
    <property type="match status" value="1"/>
</dbReference>
<protein>
    <submittedName>
        <fullName evidence="1">Uncharacterized protein</fullName>
    </submittedName>
</protein>
<sequence>MRCSGCTVLMNVPKSDEVWKPIIEDSLANLQKKKKDHQDLLEYIGKHTGWNMTSLGRAADLADNLIEIDLFGSTYPDWIKHPRLVGYDFEKMRAEIMSFAEIHQIACADYEPCGGLMAGRWLQDILDKLQKASEGRGPSLVGYASVFLYKNKFYFQKKNKKTPAPAIRLLNHDPNPIDKHVIYQAKLSNKFDTKIQSDGFILLEDFVKIVGSKAYSKWRTACGIA</sequence>
<reference evidence="1" key="1">
    <citation type="submission" date="2020-10" db="EMBL/GenBank/DDBJ databases">
        <authorList>
            <person name="Kikuchi T."/>
        </authorList>
    </citation>
    <scope>NUCLEOTIDE SEQUENCE</scope>
    <source>
        <strain evidence="1">NKZ352</strain>
    </source>
</reference>
<proteinExistence type="predicted"/>
<dbReference type="Proteomes" id="UP000835052">
    <property type="component" value="Unassembled WGS sequence"/>
</dbReference>
<evidence type="ECO:0000313" key="2">
    <source>
        <dbReference type="Proteomes" id="UP000835052"/>
    </source>
</evidence>
<dbReference type="InterPro" id="IPR029033">
    <property type="entry name" value="His_PPase_superfam"/>
</dbReference>
<dbReference type="SUPFAM" id="SSF53254">
    <property type="entry name" value="Phosphoglycerate mutase-like"/>
    <property type="match status" value="1"/>
</dbReference>
<dbReference type="GO" id="GO:0016791">
    <property type="term" value="F:phosphatase activity"/>
    <property type="evidence" value="ECO:0007669"/>
    <property type="project" value="UniProtKB-ARBA"/>
</dbReference>
<dbReference type="OrthoDB" id="5840356at2759"/>
<organism evidence="1 2">
    <name type="scientific">Caenorhabditis auriculariae</name>
    <dbReference type="NCBI Taxonomy" id="2777116"/>
    <lineage>
        <taxon>Eukaryota</taxon>
        <taxon>Metazoa</taxon>
        <taxon>Ecdysozoa</taxon>
        <taxon>Nematoda</taxon>
        <taxon>Chromadorea</taxon>
        <taxon>Rhabditida</taxon>
        <taxon>Rhabditina</taxon>
        <taxon>Rhabditomorpha</taxon>
        <taxon>Rhabditoidea</taxon>
        <taxon>Rhabditidae</taxon>
        <taxon>Peloderinae</taxon>
        <taxon>Caenorhabditis</taxon>
    </lineage>
</organism>
<gene>
    <name evidence="1" type="ORF">CAUJ_LOCUS10922</name>
</gene>